<keyword evidence="9" id="KW-0540">Nuclease</keyword>
<name>X0WVI4_9ZZZZ</name>
<comment type="caution">
    <text evidence="15">The sequence shown here is derived from an EMBL/GenBank/DDBJ whole genome shotgun (WGS) entry which is preliminary data.</text>
</comment>
<dbReference type="GO" id="GO:0003723">
    <property type="term" value="F:RNA binding"/>
    <property type="evidence" value="ECO:0007669"/>
    <property type="project" value="InterPro"/>
</dbReference>
<evidence type="ECO:0000313" key="15">
    <source>
        <dbReference type="EMBL" id="GAG27227.1"/>
    </source>
</evidence>
<dbReference type="GO" id="GO:0005737">
    <property type="term" value="C:cytoplasm"/>
    <property type="evidence" value="ECO:0007669"/>
    <property type="project" value="UniProtKB-SubCell"/>
</dbReference>
<gene>
    <name evidence="15" type="ORF">S01H1_52027</name>
</gene>
<dbReference type="HAMAP" id="MF_00052_B">
    <property type="entry name" value="RNase_HII_B"/>
    <property type="match status" value="1"/>
</dbReference>
<evidence type="ECO:0000256" key="1">
    <source>
        <dbReference type="ARBA" id="ARBA00000077"/>
    </source>
</evidence>
<dbReference type="GO" id="GO:0043137">
    <property type="term" value="P:DNA replication, removal of RNA primer"/>
    <property type="evidence" value="ECO:0007669"/>
    <property type="project" value="TreeGrafter"/>
</dbReference>
<dbReference type="NCBIfam" id="NF000595">
    <property type="entry name" value="PRK00015.1-3"/>
    <property type="match status" value="1"/>
</dbReference>
<comment type="similarity">
    <text evidence="5">Belongs to the RNase HII family.</text>
</comment>
<evidence type="ECO:0000256" key="9">
    <source>
        <dbReference type="ARBA" id="ARBA00022722"/>
    </source>
</evidence>
<dbReference type="SUPFAM" id="SSF53098">
    <property type="entry name" value="Ribonuclease H-like"/>
    <property type="match status" value="1"/>
</dbReference>
<comment type="subcellular location">
    <subcellularLocation>
        <location evidence="4">Cytoplasm</location>
    </subcellularLocation>
</comment>
<reference evidence="15" key="1">
    <citation type="journal article" date="2014" name="Front. Microbiol.">
        <title>High frequency of phylogenetically diverse reductive dehalogenase-homologous genes in deep subseafloor sedimentary metagenomes.</title>
        <authorList>
            <person name="Kawai M."/>
            <person name="Futagami T."/>
            <person name="Toyoda A."/>
            <person name="Takaki Y."/>
            <person name="Nishi S."/>
            <person name="Hori S."/>
            <person name="Arai W."/>
            <person name="Tsubouchi T."/>
            <person name="Morono Y."/>
            <person name="Uchiyama I."/>
            <person name="Ito T."/>
            <person name="Fujiyama A."/>
            <person name="Inagaki F."/>
            <person name="Takami H."/>
        </authorList>
    </citation>
    <scope>NUCLEOTIDE SEQUENCE</scope>
    <source>
        <strain evidence="15">Expedition CK06-06</strain>
    </source>
</reference>
<protein>
    <recommendedName>
        <fullName evidence="7">Ribonuclease HII</fullName>
        <ecNumber evidence="6">3.1.26.4</ecNumber>
    </recommendedName>
</protein>
<dbReference type="InterPro" id="IPR012337">
    <property type="entry name" value="RNaseH-like_sf"/>
</dbReference>
<dbReference type="PROSITE" id="PS51975">
    <property type="entry name" value="RNASE_H_2"/>
    <property type="match status" value="1"/>
</dbReference>
<dbReference type="NCBIfam" id="NF000594">
    <property type="entry name" value="PRK00015.1-1"/>
    <property type="match status" value="1"/>
</dbReference>
<dbReference type="GO" id="GO:0046872">
    <property type="term" value="F:metal ion binding"/>
    <property type="evidence" value="ECO:0007669"/>
    <property type="project" value="UniProtKB-KW"/>
</dbReference>
<evidence type="ECO:0000256" key="4">
    <source>
        <dbReference type="ARBA" id="ARBA00004496"/>
    </source>
</evidence>
<dbReference type="PANTHER" id="PTHR10954">
    <property type="entry name" value="RIBONUCLEASE H2 SUBUNIT A"/>
    <property type="match status" value="1"/>
</dbReference>
<keyword evidence="8" id="KW-0963">Cytoplasm</keyword>
<dbReference type="PANTHER" id="PTHR10954:SF18">
    <property type="entry name" value="RIBONUCLEASE HII"/>
    <property type="match status" value="1"/>
</dbReference>
<evidence type="ECO:0000256" key="8">
    <source>
        <dbReference type="ARBA" id="ARBA00022490"/>
    </source>
</evidence>
<comment type="cofactor">
    <cofactor evidence="3">
        <name>Mg(2+)</name>
        <dbReference type="ChEBI" id="CHEBI:18420"/>
    </cofactor>
</comment>
<comment type="cofactor">
    <cofactor evidence="2">
        <name>Mn(2+)</name>
        <dbReference type="ChEBI" id="CHEBI:29035"/>
    </cofactor>
</comment>
<dbReference type="EC" id="3.1.26.4" evidence="6"/>
<dbReference type="GO" id="GO:0032299">
    <property type="term" value="C:ribonuclease H2 complex"/>
    <property type="evidence" value="ECO:0007669"/>
    <property type="project" value="TreeGrafter"/>
</dbReference>
<dbReference type="EMBL" id="BARS01033608">
    <property type="protein sequence ID" value="GAG27227.1"/>
    <property type="molecule type" value="Genomic_DNA"/>
</dbReference>
<evidence type="ECO:0000256" key="10">
    <source>
        <dbReference type="ARBA" id="ARBA00022723"/>
    </source>
</evidence>
<organism evidence="15">
    <name type="scientific">marine sediment metagenome</name>
    <dbReference type="NCBI Taxonomy" id="412755"/>
    <lineage>
        <taxon>unclassified sequences</taxon>
        <taxon>metagenomes</taxon>
        <taxon>ecological metagenomes</taxon>
    </lineage>
</organism>
<proteinExistence type="inferred from homology"/>
<dbReference type="InterPro" id="IPR022898">
    <property type="entry name" value="RNase_HII"/>
</dbReference>
<feature type="non-terminal residue" evidence="15">
    <location>
        <position position="1"/>
    </location>
</feature>
<evidence type="ECO:0000256" key="5">
    <source>
        <dbReference type="ARBA" id="ARBA00007383"/>
    </source>
</evidence>
<evidence type="ECO:0000256" key="11">
    <source>
        <dbReference type="ARBA" id="ARBA00022759"/>
    </source>
</evidence>
<dbReference type="Pfam" id="PF01351">
    <property type="entry name" value="RNase_HII"/>
    <property type="match status" value="1"/>
</dbReference>
<keyword evidence="11" id="KW-0255">Endonuclease</keyword>
<evidence type="ECO:0000256" key="6">
    <source>
        <dbReference type="ARBA" id="ARBA00012180"/>
    </source>
</evidence>
<dbReference type="InterPro" id="IPR036397">
    <property type="entry name" value="RNaseH_sf"/>
</dbReference>
<dbReference type="CDD" id="cd07182">
    <property type="entry name" value="RNase_HII_bacteria_HII_like"/>
    <property type="match status" value="1"/>
</dbReference>
<keyword evidence="13" id="KW-0464">Manganese</keyword>
<sequence>ERKLRKLGHRIIAGVDEAGRGPLAGPVVASAVILNKNIKGIRDSKQLSSRRREELFPKIIANSIVGIGIVGESRIDESNIFKATARAMEMAVARLIVPPDYLLVDGLMSFSAACPMLNIIKGDQKSISVAAASIIAKVTRDRIMVACDRFYPDYGFSQHKGYATKQHLVSLEKYGPSPLHRYTFKPIKK</sequence>
<evidence type="ECO:0000256" key="7">
    <source>
        <dbReference type="ARBA" id="ARBA00019179"/>
    </source>
</evidence>
<dbReference type="InterPro" id="IPR001352">
    <property type="entry name" value="RNase_HII/HIII"/>
</dbReference>
<comment type="catalytic activity">
    <reaction evidence="1">
        <text>Endonucleolytic cleavage to 5'-phosphomonoester.</text>
        <dbReference type="EC" id="3.1.26.4"/>
    </reaction>
</comment>
<evidence type="ECO:0000256" key="12">
    <source>
        <dbReference type="ARBA" id="ARBA00022801"/>
    </source>
</evidence>
<dbReference type="InterPro" id="IPR024567">
    <property type="entry name" value="RNase_HII/HIII_dom"/>
</dbReference>
<dbReference type="GO" id="GO:0004523">
    <property type="term" value="F:RNA-DNA hybrid ribonuclease activity"/>
    <property type="evidence" value="ECO:0007669"/>
    <property type="project" value="UniProtKB-EC"/>
</dbReference>
<keyword evidence="10" id="KW-0479">Metal-binding</keyword>
<evidence type="ECO:0000256" key="13">
    <source>
        <dbReference type="ARBA" id="ARBA00023211"/>
    </source>
</evidence>
<feature type="domain" description="RNase H type-2" evidence="14">
    <location>
        <begin position="10"/>
        <end position="189"/>
    </location>
</feature>
<evidence type="ECO:0000259" key="14">
    <source>
        <dbReference type="PROSITE" id="PS51975"/>
    </source>
</evidence>
<dbReference type="GO" id="GO:0006298">
    <property type="term" value="P:mismatch repair"/>
    <property type="evidence" value="ECO:0007669"/>
    <property type="project" value="TreeGrafter"/>
</dbReference>
<dbReference type="Gene3D" id="3.30.420.10">
    <property type="entry name" value="Ribonuclease H-like superfamily/Ribonuclease H"/>
    <property type="match status" value="1"/>
</dbReference>
<accession>X0WVI4</accession>
<evidence type="ECO:0000256" key="2">
    <source>
        <dbReference type="ARBA" id="ARBA00001936"/>
    </source>
</evidence>
<dbReference type="AlphaFoldDB" id="X0WVI4"/>
<keyword evidence="12" id="KW-0378">Hydrolase</keyword>
<evidence type="ECO:0000256" key="3">
    <source>
        <dbReference type="ARBA" id="ARBA00001946"/>
    </source>
</evidence>